<keyword evidence="2" id="KW-1185">Reference proteome</keyword>
<comment type="caution">
    <text evidence="1">The sequence shown here is derived from an EMBL/GenBank/DDBJ whole genome shotgun (WGS) entry which is preliminary data.</text>
</comment>
<name>A0A0V1M7B9_9BILA</name>
<gene>
    <name evidence="1" type="ORF">T10_4419</name>
</gene>
<dbReference type="EMBL" id="JYDO01000193">
    <property type="protein sequence ID" value="KRZ67555.1"/>
    <property type="molecule type" value="Genomic_DNA"/>
</dbReference>
<evidence type="ECO:0000313" key="2">
    <source>
        <dbReference type="Proteomes" id="UP000054843"/>
    </source>
</evidence>
<accession>A0A0V1M7B9</accession>
<protein>
    <submittedName>
        <fullName evidence="1">Uncharacterized protein</fullName>
    </submittedName>
</protein>
<reference evidence="1 2" key="1">
    <citation type="submission" date="2015-01" db="EMBL/GenBank/DDBJ databases">
        <title>Evolution of Trichinella species and genotypes.</title>
        <authorList>
            <person name="Korhonen P.K."/>
            <person name="Edoardo P."/>
            <person name="Giuseppe L.R."/>
            <person name="Gasser R.B."/>
        </authorList>
    </citation>
    <scope>NUCLEOTIDE SEQUENCE [LARGE SCALE GENOMIC DNA]</scope>
    <source>
        <strain evidence="1">ISS1980</strain>
    </source>
</reference>
<dbReference type="Proteomes" id="UP000054843">
    <property type="component" value="Unassembled WGS sequence"/>
</dbReference>
<organism evidence="1 2">
    <name type="scientific">Trichinella papuae</name>
    <dbReference type="NCBI Taxonomy" id="268474"/>
    <lineage>
        <taxon>Eukaryota</taxon>
        <taxon>Metazoa</taxon>
        <taxon>Ecdysozoa</taxon>
        <taxon>Nematoda</taxon>
        <taxon>Enoplea</taxon>
        <taxon>Dorylaimia</taxon>
        <taxon>Trichinellida</taxon>
        <taxon>Trichinellidae</taxon>
        <taxon>Trichinella</taxon>
    </lineage>
</organism>
<sequence>MVCSSFGLHCDWLFTDRLYGVSKRIVEWRDILFVIQLRSQREPFVQQNLNEPNEVVGKIDCGFFDFRRDVEVFSCCKNGDVLSSSHSSASESRETLLQKNPHCNRCLIAKHHTAE</sequence>
<dbReference type="AlphaFoldDB" id="A0A0V1M7B9"/>
<evidence type="ECO:0000313" key="1">
    <source>
        <dbReference type="EMBL" id="KRZ67555.1"/>
    </source>
</evidence>
<proteinExistence type="predicted"/>